<dbReference type="OrthoDB" id="123774at2759"/>
<dbReference type="STRING" id="4795.A0A225W9G0"/>
<dbReference type="Pfam" id="PF04827">
    <property type="entry name" value="Plant_tran"/>
    <property type="match status" value="1"/>
</dbReference>
<dbReference type="PANTHER" id="PTHR47150:SF5">
    <property type="entry name" value="OS07G0546750 PROTEIN"/>
    <property type="match status" value="1"/>
</dbReference>
<dbReference type="EMBL" id="NBNE01001572">
    <property type="protein sequence ID" value="OWZ13470.1"/>
    <property type="molecule type" value="Genomic_DNA"/>
</dbReference>
<evidence type="ECO:0000313" key="2">
    <source>
        <dbReference type="Proteomes" id="UP000198211"/>
    </source>
</evidence>
<comment type="caution">
    <text evidence="1">The sequence shown here is derived from an EMBL/GenBank/DDBJ whole genome shotgun (WGS) entry which is preliminary data.</text>
</comment>
<dbReference type="AlphaFoldDB" id="A0A225W9G0"/>
<dbReference type="PANTHER" id="PTHR47150">
    <property type="entry name" value="OS12G0169200 PROTEIN"/>
    <property type="match status" value="1"/>
</dbReference>
<reference evidence="2" key="1">
    <citation type="submission" date="2017-03" db="EMBL/GenBank/DDBJ databases">
        <title>Phytopthora megakarya and P. palmivora, two closely related causual agents of cacao black pod achieved similar genome size and gene model numbers by different mechanisms.</title>
        <authorList>
            <person name="Ali S."/>
            <person name="Shao J."/>
            <person name="Larry D.J."/>
            <person name="Kronmiller B."/>
            <person name="Shen D."/>
            <person name="Strem M.D."/>
            <person name="Melnick R.L."/>
            <person name="Guiltinan M.J."/>
            <person name="Tyler B.M."/>
            <person name="Meinhardt L.W."/>
            <person name="Bailey B.A."/>
        </authorList>
    </citation>
    <scope>NUCLEOTIDE SEQUENCE [LARGE SCALE GENOMIC DNA]</scope>
    <source>
        <strain evidence="2">zdho120</strain>
    </source>
</reference>
<protein>
    <submittedName>
        <fullName evidence="1">Transposon protein</fullName>
    </submittedName>
</protein>
<dbReference type="InterPro" id="IPR006912">
    <property type="entry name" value="Harbinger_derived_prot"/>
</dbReference>
<gene>
    <name evidence="1" type="ORF">PHMEG_00013199</name>
</gene>
<evidence type="ECO:0000313" key="1">
    <source>
        <dbReference type="EMBL" id="OWZ13470.1"/>
    </source>
</evidence>
<sequence>MISSNQLITFEESSKTKWRRLPALPSGVCCVDEEDSDDEFYRLFMLPTSVGFRKRMHSGSVKGKRADKDRERADWGERLMADYLGDSSTYDARDFRRRFRMRSVLFHSIVATLIDDEQCDYFAQKPDATGLLGFLPEQNVTCALRMLAYGASADHSIIRLFRAEYLRKPTPQDSEALLDENAARGFPGMVGSLDCTHWTWKNCPTSWAGVYKGKEKASTIILEAVATRSNNGLNALERSPLLDDLVNGDGVQVSSKVNGATNNHVYYLTDGIYPAWAISQKTITEPDNQK</sequence>
<organism evidence="1 2">
    <name type="scientific">Phytophthora megakarya</name>
    <dbReference type="NCBI Taxonomy" id="4795"/>
    <lineage>
        <taxon>Eukaryota</taxon>
        <taxon>Sar</taxon>
        <taxon>Stramenopiles</taxon>
        <taxon>Oomycota</taxon>
        <taxon>Peronosporomycetes</taxon>
        <taxon>Peronosporales</taxon>
        <taxon>Peronosporaceae</taxon>
        <taxon>Phytophthora</taxon>
    </lineage>
</organism>
<dbReference type="Proteomes" id="UP000198211">
    <property type="component" value="Unassembled WGS sequence"/>
</dbReference>
<proteinExistence type="predicted"/>
<accession>A0A225W9G0</accession>
<keyword evidence="2" id="KW-1185">Reference proteome</keyword>
<name>A0A225W9G0_9STRA</name>